<keyword evidence="1" id="KW-1133">Transmembrane helix</keyword>
<keyword evidence="3" id="KW-1185">Reference proteome</keyword>
<protein>
    <submittedName>
        <fullName evidence="2">Uncharacterized protein</fullName>
    </submittedName>
</protein>
<sequence>MDTYAVSLSLTGNACSETILLSQADPQQPHNPLDTPPPDVVLYATTPETNPRYDVNTTISSSSTNDGLPEGWFAYTHPEGLVFYVNTVLKVVTDALITDVTVLRELGEALEIIGELKDELKDPLPNDYEIYLRRCTPENWQYYMVDHDTCTEFWAQDLTADQLDLPHAVSVNHMGHLLGCHYWMHQEYFPHRPIPDHLRLELIQIIRYSLSDQLTAADGTLVGWSVSDCNQFLRLLSDESSRCDNVYIRCIIARLWSNIERHRYDHYFGLPCARLSRDQRRLGEPHRQENKVLKAFSILLFRLPERLEGELDGLFVDRVVYVIHWEKFASGMTEKWKHTTWMAFALLIANAGLISYSRTYSSMNCGLGSLGTSSCALFISQALLYKNEGMTEITANEAANYLGMLEHPLYGFLPAAVIASAPNALIAWSIILLTTEVCSLILEHIESKVALIIVVAVIIGSCVAVVISLHRNAILSMCREAQRDDVAAVV</sequence>
<proteinExistence type="predicted"/>
<evidence type="ECO:0000313" key="3">
    <source>
        <dbReference type="Proteomes" id="UP000813824"/>
    </source>
</evidence>
<comment type="caution">
    <text evidence="2">The sequence shown here is derived from an EMBL/GenBank/DDBJ whole genome shotgun (WGS) entry which is preliminary data.</text>
</comment>
<evidence type="ECO:0000256" key="1">
    <source>
        <dbReference type="SAM" id="Phobius"/>
    </source>
</evidence>
<dbReference type="Proteomes" id="UP000813824">
    <property type="component" value="Unassembled WGS sequence"/>
</dbReference>
<name>A0A8K0UPR9_9AGAR</name>
<dbReference type="AlphaFoldDB" id="A0A8K0UPR9"/>
<feature type="transmembrane region" description="Helical" evidence="1">
    <location>
        <begin position="449"/>
        <end position="469"/>
    </location>
</feature>
<keyword evidence="1" id="KW-0812">Transmembrane</keyword>
<accession>A0A8K0UPR9</accession>
<keyword evidence="1" id="KW-0472">Membrane</keyword>
<evidence type="ECO:0000313" key="2">
    <source>
        <dbReference type="EMBL" id="KAH8100701.1"/>
    </source>
</evidence>
<dbReference type="EMBL" id="JAEVFJ010000015">
    <property type="protein sequence ID" value="KAH8100701.1"/>
    <property type="molecule type" value="Genomic_DNA"/>
</dbReference>
<feature type="transmembrane region" description="Helical" evidence="1">
    <location>
        <begin position="409"/>
        <end position="442"/>
    </location>
</feature>
<gene>
    <name evidence="2" type="ORF">BXZ70DRAFT_1008189</name>
</gene>
<feature type="transmembrane region" description="Helical" evidence="1">
    <location>
        <begin position="339"/>
        <end position="356"/>
    </location>
</feature>
<reference evidence="2" key="1">
    <citation type="journal article" date="2021" name="New Phytol.">
        <title>Evolutionary innovations through gain and loss of genes in the ectomycorrhizal Boletales.</title>
        <authorList>
            <person name="Wu G."/>
            <person name="Miyauchi S."/>
            <person name="Morin E."/>
            <person name="Kuo A."/>
            <person name="Drula E."/>
            <person name="Varga T."/>
            <person name="Kohler A."/>
            <person name="Feng B."/>
            <person name="Cao Y."/>
            <person name="Lipzen A."/>
            <person name="Daum C."/>
            <person name="Hundley H."/>
            <person name="Pangilinan J."/>
            <person name="Johnson J."/>
            <person name="Barry K."/>
            <person name="LaButti K."/>
            <person name="Ng V."/>
            <person name="Ahrendt S."/>
            <person name="Min B."/>
            <person name="Choi I.G."/>
            <person name="Park H."/>
            <person name="Plett J.M."/>
            <person name="Magnuson J."/>
            <person name="Spatafora J.W."/>
            <person name="Nagy L.G."/>
            <person name="Henrissat B."/>
            <person name="Grigoriev I.V."/>
            <person name="Yang Z.L."/>
            <person name="Xu J."/>
            <person name="Martin F.M."/>
        </authorList>
    </citation>
    <scope>NUCLEOTIDE SEQUENCE</scope>
    <source>
        <strain evidence="2">KKN 215</strain>
    </source>
</reference>
<dbReference type="OrthoDB" id="2674421at2759"/>
<organism evidence="2 3">
    <name type="scientific">Cristinia sonorae</name>
    <dbReference type="NCBI Taxonomy" id="1940300"/>
    <lineage>
        <taxon>Eukaryota</taxon>
        <taxon>Fungi</taxon>
        <taxon>Dikarya</taxon>
        <taxon>Basidiomycota</taxon>
        <taxon>Agaricomycotina</taxon>
        <taxon>Agaricomycetes</taxon>
        <taxon>Agaricomycetidae</taxon>
        <taxon>Agaricales</taxon>
        <taxon>Pleurotineae</taxon>
        <taxon>Stephanosporaceae</taxon>
        <taxon>Cristinia</taxon>
    </lineage>
</organism>